<keyword evidence="2" id="KW-1185">Reference proteome</keyword>
<name>A0A0L1IXL5_ASPN3</name>
<organism evidence="1 2">
    <name type="scientific">Aspergillus nomiae NRRL (strain ATCC 15546 / NRRL 13137 / CBS 260.88 / M93)</name>
    <dbReference type="NCBI Taxonomy" id="1509407"/>
    <lineage>
        <taxon>Eukaryota</taxon>
        <taxon>Fungi</taxon>
        <taxon>Dikarya</taxon>
        <taxon>Ascomycota</taxon>
        <taxon>Pezizomycotina</taxon>
        <taxon>Eurotiomycetes</taxon>
        <taxon>Eurotiomycetidae</taxon>
        <taxon>Eurotiales</taxon>
        <taxon>Aspergillaceae</taxon>
        <taxon>Aspergillus</taxon>
        <taxon>Aspergillus subgen. Circumdati</taxon>
    </lineage>
</organism>
<reference evidence="1 2" key="1">
    <citation type="submission" date="2014-06" db="EMBL/GenBank/DDBJ databases">
        <title>The Genome of the Aflatoxigenic Filamentous Fungus Aspergillus nomius.</title>
        <authorList>
            <person name="Moore M.G."/>
            <person name="Shannon B.M."/>
            <person name="Brian M.M."/>
        </authorList>
    </citation>
    <scope>NUCLEOTIDE SEQUENCE [LARGE SCALE GENOMIC DNA]</scope>
    <source>
        <strain evidence="1 2">NRRL 13137</strain>
    </source>
</reference>
<sequence length="163" mass="18542">MTAVLAATGSVAHFGDYKSTTDRRTKAQVPDIAVMNHNGLLRIVGELKTPWISQHDLAAGYRKLPHLRRIIAQPVGYMLAAKLKYGFISTIDRTIFLKQEVIGDVCTIAFSRPIGNVTEGKWVEDRDYKDNVSLRECFLYLVNEAERDHMANNQLPREQWIKL</sequence>
<dbReference type="EMBL" id="JNOM01000224">
    <property type="protein sequence ID" value="KNG84150.1"/>
    <property type="molecule type" value="Genomic_DNA"/>
</dbReference>
<comment type="caution">
    <text evidence="1">The sequence shown here is derived from an EMBL/GenBank/DDBJ whole genome shotgun (WGS) entry which is preliminary data.</text>
</comment>
<dbReference type="GeneID" id="26808417"/>
<gene>
    <name evidence="1" type="ORF">ANOM_006613</name>
</gene>
<dbReference type="OrthoDB" id="2156052at2759"/>
<accession>A0A0L1IXL5</accession>
<evidence type="ECO:0000313" key="2">
    <source>
        <dbReference type="Proteomes" id="UP000037505"/>
    </source>
</evidence>
<protein>
    <recommendedName>
        <fullName evidence="3">Fungal-type protein kinase domain-containing protein</fullName>
    </recommendedName>
</protein>
<dbReference type="Proteomes" id="UP000037505">
    <property type="component" value="Unassembled WGS sequence"/>
</dbReference>
<evidence type="ECO:0008006" key="3">
    <source>
        <dbReference type="Google" id="ProtNLM"/>
    </source>
</evidence>
<proteinExistence type="predicted"/>
<dbReference type="RefSeq" id="XP_015405073.1">
    <property type="nucleotide sequence ID" value="XM_015551869.1"/>
</dbReference>
<evidence type="ECO:0000313" key="1">
    <source>
        <dbReference type="EMBL" id="KNG84150.1"/>
    </source>
</evidence>
<dbReference type="AlphaFoldDB" id="A0A0L1IXL5"/>